<evidence type="ECO:0000313" key="6">
    <source>
        <dbReference type="Proteomes" id="UP000198281"/>
    </source>
</evidence>
<dbReference type="SMART" id="SM00421">
    <property type="entry name" value="HTH_LUXR"/>
    <property type="match status" value="1"/>
</dbReference>
<dbReference type="InterPro" id="IPR036693">
    <property type="entry name" value="TF_LuxR_autoind-bd_dom_sf"/>
</dbReference>
<evidence type="ECO:0000259" key="4">
    <source>
        <dbReference type="PROSITE" id="PS50043"/>
    </source>
</evidence>
<keyword evidence="1" id="KW-0805">Transcription regulation</keyword>
<accession>A0A239JBE1</accession>
<protein>
    <submittedName>
        <fullName evidence="5">LuxR family transcriptional regulator, quorum-sensing system regulator CciR</fullName>
    </submittedName>
</protein>
<dbReference type="PANTHER" id="PTHR44688:SF16">
    <property type="entry name" value="DNA-BINDING TRANSCRIPTIONAL ACTIVATOR DEVR_DOSR"/>
    <property type="match status" value="1"/>
</dbReference>
<dbReference type="AlphaFoldDB" id="A0A239JBE1"/>
<dbReference type="PROSITE" id="PS50043">
    <property type="entry name" value="HTH_LUXR_2"/>
    <property type="match status" value="1"/>
</dbReference>
<dbReference type="SUPFAM" id="SSF75516">
    <property type="entry name" value="Pheromone-binding domain of LuxR-like quorum-sensing transcription factors"/>
    <property type="match status" value="1"/>
</dbReference>
<dbReference type="Gene3D" id="3.30.450.80">
    <property type="entry name" value="Transcription factor LuxR-like, autoinducer-binding domain"/>
    <property type="match status" value="1"/>
</dbReference>
<gene>
    <name evidence="5" type="ORF">SAMN06295912_13228</name>
</gene>
<dbReference type="Proteomes" id="UP000198281">
    <property type="component" value="Unassembled WGS sequence"/>
</dbReference>
<dbReference type="CDD" id="cd06170">
    <property type="entry name" value="LuxR_C_like"/>
    <property type="match status" value="1"/>
</dbReference>
<name>A0A239JBE1_9SPHN</name>
<evidence type="ECO:0000256" key="3">
    <source>
        <dbReference type="ARBA" id="ARBA00023163"/>
    </source>
</evidence>
<keyword evidence="2" id="KW-0238">DNA-binding</keyword>
<keyword evidence="3" id="KW-0804">Transcription</keyword>
<evidence type="ECO:0000256" key="2">
    <source>
        <dbReference type="ARBA" id="ARBA00023125"/>
    </source>
</evidence>
<evidence type="ECO:0000313" key="5">
    <source>
        <dbReference type="EMBL" id="SNT02932.1"/>
    </source>
</evidence>
<dbReference type="InterPro" id="IPR016032">
    <property type="entry name" value="Sig_transdc_resp-reg_C-effctor"/>
</dbReference>
<feature type="domain" description="HTH luxR-type" evidence="4">
    <location>
        <begin position="203"/>
        <end position="268"/>
    </location>
</feature>
<dbReference type="RefSeq" id="WP_202408155.1">
    <property type="nucleotide sequence ID" value="NZ_FZOS01000032.1"/>
</dbReference>
<proteinExistence type="predicted"/>
<dbReference type="Pfam" id="PF03472">
    <property type="entry name" value="Autoind_bind"/>
    <property type="match status" value="1"/>
</dbReference>
<dbReference type="InterPro" id="IPR036388">
    <property type="entry name" value="WH-like_DNA-bd_sf"/>
</dbReference>
<dbReference type="EMBL" id="FZOS01000032">
    <property type="protein sequence ID" value="SNT02932.1"/>
    <property type="molecule type" value="Genomic_DNA"/>
</dbReference>
<sequence>MRPFFEKFPPSLVGAEACDWTKICAGEEEKPVYVGPRLLEALSRLNMASSTEALRDGLADAARQMGFPYIALVQHGGLPRLVECSMVVTNYPAKFVQSYIANHYYVIDPVYEVSQLLDRPFGWEEISNVVELADHQHALFKEAGRYGIVHGVTVPLHIPSESYASCTFARPEPIEITPSLMTTLQIIAGFAFRAGLYLHHAMHDRNVPRLTRREAECTALIALGKTDWEIGQILGIAQTTVRYFITRAKQRYGVFRRSELVARAIIDAQVIRDGQDRDSKVPESADDKPERG</sequence>
<reference evidence="6" key="1">
    <citation type="submission" date="2017-06" db="EMBL/GenBank/DDBJ databases">
        <authorList>
            <person name="Varghese N."/>
            <person name="Submissions S."/>
        </authorList>
    </citation>
    <scope>NUCLEOTIDE SEQUENCE [LARGE SCALE GENOMIC DNA]</scope>
    <source>
        <strain evidence="6">LNB2</strain>
    </source>
</reference>
<dbReference type="Pfam" id="PF00196">
    <property type="entry name" value="GerE"/>
    <property type="match status" value="1"/>
</dbReference>
<organism evidence="5 6">
    <name type="scientific">Edaphosphingomonas laterariae</name>
    <dbReference type="NCBI Taxonomy" id="861865"/>
    <lineage>
        <taxon>Bacteria</taxon>
        <taxon>Pseudomonadati</taxon>
        <taxon>Pseudomonadota</taxon>
        <taxon>Alphaproteobacteria</taxon>
        <taxon>Sphingomonadales</taxon>
        <taxon>Rhizorhabdaceae</taxon>
        <taxon>Edaphosphingomonas</taxon>
    </lineage>
</organism>
<dbReference type="InterPro" id="IPR005143">
    <property type="entry name" value="TF_LuxR_autoind-bd_dom"/>
</dbReference>
<dbReference type="GO" id="GO:0003677">
    <property type="term" value="F:DNA binding"/>
    <property type="evidence" value="ECO:0007669"/>
    <property type="project" value="UniProtKB-KW"/>
</dbReference>
<dbReference type="Gene3D" id="1.10.10.10">
    <property type="entry name" value="Winged helix-like DNA-binding domain superfamily/Winged helix DNA-binding domain"/>
    <property type="match status" value="1"/>
</dbReference>
<dbReference type="SUPFAM" id="SSF46894">
    <property type="entry name" value="C-terminal effector domain of the bipartite response regulators"/>
    <property type="match status" value="1"/>
</dbReference>
<dbReference type="GO" id="GO:0006355">
    <property type="term" value="P:regulation of DNA-templated transcription"/>
    <property type="evidence" value="ECO:0007669"/>
    <property type="project" value="InterPro"/>
</dbReference>
<keyword evidence="6" id="KW-1185">Reference proteome</keyword>
<dbReference type="PANTHER" id="PTHR44688">
    <property type="entry name" value="DNA-BINDING TRANSCRIPTIONAL ACTIVATOR DEVR_DOSR"/>
    <property type="match status" value="1"/>
</dbReference>
<evidence type="ECO:0000256" key="1">
    <source>
        <dbReference type="ARBA" id="ARBA00023015"/>
    </source>
</evidence>
<dbReference type="InterPro" id="IPR000792">
    <property type="entry name" value="Tscrpt_reg_LuxR_C"/>
</dbReference>